<dbReference type="AlphaFoldDB" id="A0A4P8XF75"/>
<dbReference type="InterPro" id="IPR009100">
    <property type="entry name" value="AcylCoA_DH/oxidase_NM_dom_sf"/>
</dbReference>
<evidence type="ECO:0000256" key="5">
    <source>
        <dbReference type="ARBA" id="ARBA00023002"/>
    </source>
</evidence>
<dbReference type="Gene3D" id="1.10.540.10">
    <property type="entry name" value="Acyl-CoA dehydrogenase/oxidase, N-terminal domain"/>
    <property type="match status" value="1"/>
</dbReference>
<dbReference type="OrthoDB" id="9785203at2"/>
<dbReference type="PANTHER" id="PTHR43884">
    <property type="entry name" value="ACYL-COA DEHYDROGENASE"/>
    <property type="match status" value="1"/>
</dbReference>
<dbReference type="Gene3D" id="1.20.140.10">
    <property type="entry name" value="Butyryl-CoA Dehydrogenase, subunit A, domain 3"/>
    <property type="match status" value="1"/>
</dbReference>
<evidence type="ECO:0000256" key="1">
    <source>
        <dbReference type="ARBA" id="ARBA00001974"/>
    </source>
</evidence>
<dbReference type="KEGG" id="palo:E6C60_0270"/>
<dbReference type="Gene3D" id="2.40.110.10">
    <property type="entry name" value="Butyryl-CoA Dehydrogenase, subunit A, domain 2"/>
    <property type="match status" value="1"/>
</dbReference>
<dbReference type="RefSeq" id="WP_138224118.1">
    <property type="nucleotide sequence ID" value="NZ_CP040396.1"/>
</dbReference>
<proteinExistence type="inferred from homology"/>
<sequence length="391" mass="42969">MSLLREQYIRNDVERERLKKVRELAMRFAKRAPKHDEEGSFPFDNFEDLRQGGYNGLTVPKSHGGEEISLYELVQVQECLGWGDGSTALGFGWHLGQLLHLRTSGKWPEPLFEELCRDVIQEGSLLNVFGSEAGTGSPSRGGKPATTAERITGGYRVNGRKTFSTLSPILDRFVVTATVTPEDTVSEFLVKRSEAVKVIETWNTMGMRSTGSHDVVLEEVFVPEEARIVTGSGTDDGSGWLLHIPACYAGIAMAARDFAVEFAGTYSPNSLPGPIGEVPTVRQLIGQMEAELRTARSVLYEAAAVWDRQPKLRPGLRPQLGLAKHVVTNRALQVVDLAMRIVGGTSLSKALPLERYARDIRAGLFNPPMDNMLLDQLAKEALGEFGRSSAL</sequence>
<dbReference type="InterPro" id="IPR036250">
    <property type="entry name" value="AcylCo_DH-like_C"/>
</dbReference>
<dbReference type="GO" id="GO:0050660">
    <property type="term" value="F:flavin adenine dinucleotide binding"/>
    <property type="evidence" value="ECO:0007669"/>
    <property type="project" value="InterPro"/>
</dbReference>
<comment type="similarity">
    <text evidence="2 6">Belongs to the acyl-CoA dehydrogenase family.</text>
</comment>
<evidence type="ECO:0000256" key="3">
    <source>
        <dbReference type="ARBA" id="ARBA00022630"/>
    </source>
</evidence>
<evidence type="ECO:0000256" key="6">
    <source>
        <dbReference type="RuleBase" id="RU362125"/>
    </source>
</evidence>
<dbReference type="EMBL" id="CP040396">
    <property type="protein sequence ID" value="QCT00995.1"/>
    <property type="molecule type" value="Genomic_DNA"/>
</dbReference>
<reference evidence="10 11" key="1">
    <citation type="submission" date="2019-05" db="EMBL/GenBank/DDBJ databases">
        <authorList>
            <person name="Chen C."/>
        </authorList>
    </citation>
    <scope>NUCLEOTIDE SEQUENCE [LARGE SCALE GENOMIC DNA]</scope>
    <source>
        <strain evidence="10 11">HB172198</strain>
    </source>
</reference>
<keyword evidence="5 6" id="KW-0560">Oxidoreductase</keyword>
<dbReference type="InterPro" id="IPR013786">
    <property type="entry name" value="AcylCoA_DH/ox_N"/>
</dbReference>
<keyword evidence="3 6" id="KW-0285">Flavoprotein</keyword>
<dbReference type="Pfam" id="PF00441">
    <property type="entry name" value="Acyl-CoA_dh_1"/>
    <property type="match status" value="1"/>
</dbReference>
<evidence type="ECO:0000256" key="2">
    <source>
        <dbReference type="ARBA" id="ARBA00009347"/>
    </source>
</evidence>
<evidence type="ECO:0000259" key="8">
    <source>
        <dbReference type="Pfam" id="PF02770"/>
    </source>
</evidence>
<dbReference type="SUPFAM" id="SSF47203">
    <property type="entry name" value="Acyl-CoA dehydrogenase C-terminal domain-like"/>
    <property type="match status" value="1"/>
</dbReference>
<dbReference type="SUPFAM" id="SSF56645">
    <property type="entry name" value="Acyl-CoA dehydrogenase NM domain-like"/>
    <property type="match status" value="1"/>
</dbReference>
<dbReference type="Pfam" id="PF02771">
    <property type="entry name" value="Acyl-CoA_dh_N"/>
    <property type="match status" value="1"/>
</dbReference>
<name>A0A4P8XF75_9BACL</name>
<evidence type="ECO:0000259" key="9">
    <source>
        <dbReference type="Pfam" id="PF02771"/>
    </source>
</evidence>
<feature type="domain" description="Acyl-CoA dehydrogenase/oxidase N-terminal" evidence="9">
    <location>
        <begin position="15"/>
        <end position="97"/>
    </location>
</feature>
<dbReference type="CDD" id="cd00567">
    <property type="entry name" value="ACAD"/>
    <property type="match status" value="1"/>
</dbReference>
<dbReference type="InterPro" id="IPR009075">
    <property type="entry name" value="AcylCo_DH/oxidase_C"/>
</dbReference>
<dbReference type="PIRSF" id="PIRSF016578">
    <property type="entry name" value="HsaA"/>
    <property type="match status" value="1"/>
</dbReference>
<keyword evidence="4 6" id="KW-0274">FAD</keyword>
<dbReference type="InterPro" id="IPR046373">
    <property type="entry name" value="Acyl-CoA_Oxase/DH_mid-dom_sf"/>
</dbReference>
<accession>A0A4P8XF75</accession>
<feature type="domain" description="Acyl-CoA dehydrogenase/oxidase C-terminal" evidence="7">
    <location>
        <begin position="246"/>
        <end position="365"/>
    </location>
</feature>
<dbReference type="InterPro" id="IPR037069">
    <property type="entry name" value="AcylCoA_DH/ox_N_sf"/>
</dbReference>
<dbReference type="InterPro" id="IPR006091">
    <property type="entry name" value="Acyl-CoA_Oxase/DH_mid-dom"/>
</dbReference>
<evidence type="ECO:0000256" key="4">
    <source>
        <dbReference type="ARBA" id="ARBA00022827"/>
    </source>
</evidence>
<evidence type="ECO:0000313" key="11">
    <source>
        <dbReference type="Proteomes" id="UP000300879"/>
    </source>
</evidence>
<dbReference type="Pfam" id="PF02770">
    <property type="entry name" value="Acyl-CoA_dh_M"/>
    <property type="match status" value="1"/>
</dbReference>
<dbReference type="GO" id="GO:0003995">
    <property type="term" value="F:acyl-CoA dehydrogenase activity"/>
    <property type="evidence" value="ECO:0007669"/>
    <property type="project" value="TreeGrafter"/>
</dbReference>
<evidence type="ECO:0000259" key="7">
    <source>
        <dbReference type="Pfam" id="PF00441"/>
    </source>
</evidence>
<keyword evidence="11" id="KW-1185">Reference proteome</keyword>
<dbReference type="Proteomes" id="UP000300879">
    <property type="component" value="Chromosome"/>
</dbReference>
<comment type="cofactor">
    <cofactor evidence="1 6">
        <name>FAD</name>
        <dbReference type="ChEBI" id="CHEBI:57692"/>
    </cofactor>
</comment>
<evidence type="ECO:0000313" key="10">
    <source>
        <dbReference type="EMBL" id="QCT00995.1"/>
    </source>
</evidence>
<organism evidence="10 11">
    <name type="scientific">Paenibacillus algicola</name>
    <dbReference type="NCBI Taxonomy" id="2565926"/>
    <lineage>
        <taxon>Bacteria</taxon>
        <taxon>Bacillati</taxon>
        <taxon>Bacillota</taxon>
        <taxon>Bacilli</taxon>
        <taxon>Bacillales</taxon>
        <taxon>Paenibacillaceae</taxon>
        <taxon>Paenibacillus</taxon>
    </lineage>
</organism>
<gene>
    <name evidence="10" type="ORF">E6C60_0270</name>
</gene>
<protein>
    <submittedName>
        <fullName evidence="10">Acyl-CoA dehydrogenase</fullName>
    </submittedName>
</protein>
<feature type="domain" description="Acyl-CoA oxidase/dehydrogenase middle" evidence="8">
    <location>
        <begin position="131"/>
        <end position="220"/>
    </location>
</feature>
<dbReference type="PANTHER" id="PTHR43884:SF25">
    <property type="entry name" value="ACYL-COA DEHYDROGENASE YDBM-RELATED"/>
    <property type="match status" value="1"/>
</dbReference>